<keyword evidence="7" id="KW-0406">Ion transport</keyword>
<keyword evidence="3 12" id="KW-0812">Transmembrane</keyword>
<dbReference type="InterPro" id="IPR002153">
    <property type="entry name" value="TRPC_channel"/>
</dbReference>
<feature type="domain" description="Transient receptor ion channel" evidence="13">
    <location>
        <begin position="51"/>
        <end position="113"/>
    </location>
</feature>
<evidence type="ECO:0000256" key="10">
    <source>
        <dbReference type="PROSITE-ProRule" id="PRU00023"/>
    </source>
</evidence>
<evidence type="ECO:0000256" key="2">
    <source>
        <dbReference type="ARBA" id="ARBA00022448"/>
    </source>
</evidence>
<comment type="subcellular location">
    <subcellularLocation>
        <location evidence="1">Membrane</location>
        <topology evidence="1">Multi-pass membrane protein</topology>
    </subcellularLocation>
</comment>
<dbReference type="PROSITE" id="PS50088">
    <property type="entry name" value="ANK_REPEAT"/>
    <property type="match status" value="1"/>
</dbReference>
<dbReference type="OMA" id="CNEEMNE"/>
<dbReference type="Pfam" id="PF00520">
    <property type="entry name" value="Ion_trans"/>
    <property type="match status" value="1"/>
</dbReference>
<evidence type="ECO:0000256" key="4">
    <source>
        <dbReference type="ARBA" id="ARBA00022737"/>
    </source>
</evidence>
<dbReference type="PRINTS" id="PR01097">
    <property type="entry name" value="TRNSRECEPTRP"/>
</dbReference>
<dbReference type="GO" id="GO:0051480">
    <property type="term" value="P:regulation of cytosolic calcium ion concentration"/>
    <property type="evidence" value="ECO:0007669"/>
    <property type="project" value="TreeGrafter"/>
</dbReference>
<evidence type="ECO:0000256" key="6">
    <source>
        <dbReference type="ARBA" id="ARBA00023043"/>
    </source>
</evidence>
<dbReference type="GO" id="GO:0005886">
    <property type="term" value="C:plasma membrane"/>
    <property type="evidence" value="ECO:0007669"/>
    <property type="project" value="TreeGrafter"/>
</dbReference>
<keyword evidence="2" id="KW-0813">Transport</keyword>
<dbReference type="SMART" id="SM01420">
    <property type="entry name" value="TRP_2"/>
    <property type="match status" value="1"/>
</dbReference>
<dbReference type="Pfam" id="PF08344">
    <property type="entry name" value="TRP_2"/>
    <property type="match status" value="1"/>
</dbReference>
<proteinExistence type="predicted"/>
<keyword evidence="8 12" id="KW-0472">Membrane</keyword>
<dbReference type="AlphaFoldDB" id="A0A9J6G601"/>
<feature type="region of interest" description="Disordered" evidence="11">
    <location>
        <begin position="727"/>
        <end position="762"/>
    </location>
</feature>
<feature type="region of interest" description="Disordered" evidence="11">
    <location>
        <begin position="788"/>
        <end position="814"/>
    </location>
</feature>
<evidence type="ECO:0000256" key="1">
    <source>
        <dbReference type="ARBA" id="ARBA00004141"/>
    </source>
</evidence>
<evidence type="ECO:0000256" key="3">
    <source>
        <dbReference type="ARBA" id="ARBA00022692"/>
    </source>
</evidence>
<dbReference type="Proteomes" id="UP000821853">
    <property type="component" value="Chromosome 4"/>
</dbReference>
<gene>
    <name evidence="14" type="ORF">HPB48_007448</name>
</gene>
<evidence type="ECO:0000313" key="15">
    <source>
        <dbReference type="Proteomes" id="UP000821853"/>
    </source>
</evidence>
<dbReference type="GO" id="GO:0015279">
    <property type="term" value="F:store-operated calcium channel activity"/>
    <property type="evidence" value="ECO:0007669"/>
    <property type="project" value="TreeGrafter"/>
</dbReference>
<dbReference type="EMBL" id="JABSTR010000006">
    <property type="protein sequence ID" value="KAH9373830.1"/>
    <property type="molecule type" value="Genomic_DNA"/>
</dbReference>
<reference evidence="14 15" key="1">
    <citation type="journal article" date="2020" name="Cell">
        <title>Large-Scale Comparative Analyses of Tick Genomes Elucidate Their Genetic Diversity and Vector Capacities.</title>
        <authorList>
            <consortium name="Tick Genome and Microbiome Consortium (TIGMIC)"/>
            <person name="Jia N."/>
            <person name="Wang J."/>
            <person name="Shi W."/>
            <person name="Du L."/>
            <person name="Sun Y."/>
            <person name="Zhan W."/>
            <person name="Jiang J.F."/>
            <person name="Wang Q."/>
            <person name="Zhang B."/>
            <person name="Ji P."/>
            <person name="Bell-Sakyi L."/>
            <person name="Cui X.M."/>
            <person name="Yuan T.T."/>
            <person name="Jiang B.G."/>
            <person name="Yang W.F."/>
            <person name="Lam T.T."/>
            <person name="Chang Q.C."/>
            <person name="Ding S.J."/>
            <person name="Wang X.J."/>
            <person name="Zhu J.G."/>
            <person name="Ruan X.D."/>
            <person name="Zhao L."/>
            <person name="Wei J.T."/>
            <person name="Ye R.Z."/>
            <person name="Que T.C."/>
            <person name="Du C.H."/>
            <person name="Zhou Y.H."/>
            <person name="Cheng J.X."/>
            <person name="Dai P.F."/>
            <person name="Guo W.B."/>
            <person name="Han X.H."/>
            <person name="Huang E.J."/>
            <person name="Li L.F."/>
            <person name="Wei W."/>
            <person name="Gao Y.C."/>
            <person name="Liu J.Z."/>
            <person name="Shao H.Z."/>
            <person name="Wang X."/>
            <person name="Wang C.C."/>
            <person name="Yang T.C."/>
            <person name="Huo Q.B."/>
            <person name="Li W."/>
            <person name="Chen H.Y."/>
            <person name="Chen S.E."/>
            <person name="Zhou L.G."/>
            <person name="Ni X.B."/>
            <person name="Tian J.H."/>
            <person name="Sheng Y."/>
            <person name="Liu T."/>
            <person name="Pan Y.S."/>
            <person name="Xia L.Y."/>
            <person name="Li J."/>
            <person name="Zhao F."/>
            <person name="Cao W.C."/>
        </authorList>
    </citation>
    <scope>NUCLEOTIDE SEQUENCE [LARGE SCALE GENOMIC DNA]</scope>
    <source>
        <strain evidence="14">HaeL-2018</strain>
    </source>
</reference>
<dbReference type="PROSITE" id="PS50297">
    <property type="entry name" value="ANK_REP_REGION"/>
    <property type="match status" value="1"/>
</dbReference>
<organism evidence="14 15">
    <name type="scientific">Haemaphysalis longicornis</name>
    <name type="common">Bush tick</name>
    <dbReference type="NCBI Taxonomy" id="44386"/>
    <lineage>
        <taxon>Eukaryota</taxon>
        <taxon>Metazoa</taxon>
        <taxon>Ecdysozoa</taxon>
        <taxon>Arthropoda</taxon>
        <taxon>Chelicerata</taxon>
        <taxon>Arachnida</taxon>
        <taxon>Acari</taxon>
        <taxon>Parasitiformes</taxon>
        <taxon>Ixodida</taxon>
        <taxon>Ixodoidea</taxon>
        <taxon>Ixodidae</taxon>
        <taxon>Haemaphysalinae</taxon>
        <taxon>Haemaphysalis</taxon>
    </lineage>
</organism>
<feature type="transmembrane region" description="Helical" evidence="12">
    <location>
        <begin position="393"/>
        <end position="415"/>
    </location>
</feature>
<evidence type="ECO:0000256" key="8">
    <source>
        <dbReference type="ARBA" id="ARBA00023136"/>
    </source>
</evidence>
<keyword evidence="5 12" id="KW-1133">Transmembrane helix</keyword>
<accession>A0A9J6G601</accession>
<name>A0A9J6G601_HAELO</name>
<dbReference type="InterPro" id="IPR013555">
    <property type="entry name" value="TRP_dom"/>
</dbReference>
<dbReference type="GO" id="GO:0070679">
    <property type="term" value="F:inositol 1,4,5 trisphosphate binding"/>
    <property type="evidence" value="ECO:0007669"/>
    <property type="project" value="TreeGrafter"/>
</dbReference>
<evidence type="ECO:0000256" key="12">
    <source>
        <dbReference type="SAM" id="Phobius"/>
    </source>
</evidence>
<keyword evidence="6 10" id="KW-0040">ANK repeat</keyword>
<keyword evidence="15" id="KW-1185">Reference proteome</keyword>
<comment type="caution">
    <text evidence="14">The sequence shown here is derived from an EMBL/GenBank/DDBJ whole genome shotgun (WGS) entry which is preliminary data.</text>
</comment>
<protein>
    <recommendedName>
        <fullName evidence="13">Transient receptor ion channel domain-containing protein</fullName>
    </recommendedName>
</protein>
<sequence length="945" mass="105368">MQSWEEMDHDTAAFTPDMTPLILAAHRDNYEILKILLDRGYSFPAPHSVRCSCGDCVRARSEDSLRHSRSRIDSYRALASPSLIALSSKDPILTAFELSGELRRLAYLEHEFKSEYLELRRKCQDFATALLDHTRTSYELEVLLNYDPTGPAFEHGDRMHLSRLKMAIRFKQKKASRAALRSTAAVKDAKFFCAHPNVQQLLASIWYEGLPGFRRKNIILQSLQILKIGLLFPVYSVAYIVAPHSNFGRTLRKPFIKFICHSASYVTFLSEMKLKVRSDITTKRGASPSIVEWIILAWVIGLIWSEMKQLWDLGLVEYVGDLWNIIDFITNSPIRRHGGAQSYSIPTVIAGTVDQCLISESSLKLVYIFSVNPHLGPLQISLGRMVIDIIKFFFVYTLVLFAFACGMNQLLWYYADSERQLCHKLNRDAAGGASAVPLKSDHSVCFTWRRFANLFESSQTLFWASFGLIDLDNFELSGIQSYTRFWGLLMFGSYCVINVVVLLNLLIAMMNHSYQMISEHADVEWKFARCKLWMSNFEDGGTVPPPFNVIPTPKTVSYFLDGATASFAATPGRPRRNTSRPLGERDMKYQTIMRNLVRRYITSEQRKADNQGVTEDDVNEIKQEISSFRYELLEVLKISGFNTSTASGQSQGIGGKKGRQRERRLMKGFNIGLIEGSVPSPPEINIEDVTSRKSPVSRLARLARLASKNKMKRGRWGHLVEATRSARAAFSRSRSEETMSSSSSGSSGGPKGDSVSNSETSLSMRGRISRKFGTLTFSRSRLAFFSEHDSLRHSSSEKRRAHRTVSAPPSSVLPRAATQAERQAAANAAGSCNVLAAECKLSPIPSCASSKVPTPRNSINGTLEPDAVAAVCGAHPMDMAGLEDELAQCLPPSESCLPTVVVQPSSEQEDALKDSDESPANGSIPLLTRVYGIEPVSKPSSMGWI</sequence>
<dbReference type="CDD" id="cd23650">
    <property type="entry name" value="TRP_CaM_bind1"/>
    <property type="match status" value="1"/>
</dbReference>
<feature type="region of interest" description="Disordered" evidence="11">
    <location>
        <begin position="902"/>
        <end position="923"/>
    </location>
</feature>
<dbReference type="PANTHER" id="PTHR10117:SF54">
    <property type="entry name" value="TRANSIENT RECEPTOR POTENTIAL-GAMMA PROTEIN"/>
    <property type="match status" value="1"/>
</dbReference>
<dbReference type="VEuPathDB" id="VectorBase:HLOH_048031"/>
<dbReference type="InterPro" id="IPR005821">
    <property type="entry name" value="Ion_trans_dom"/>
</dbReference>
<dbReference type="OrthoDB" id="2373987at2759"/>
<evidence type="ECO:0000256" key="5">
    <source>
        <dbReference type="ARBA" id="ARBA00022989"/>
    </source>
</evidence>
<evidence type="ECO:0000256" key="11">
    <source>
        <dbReference type="SAM" id="MobiDB-lite"/>
    </source>
</evidence>
<feature type="compositionally biased region" description="Low complexity" evidence="11">
    <location>
        <begin position="727"/>
        <end position="745"/>
    </location>
</feature>
<feature type="repeat" description="ANK" evidence="10">
    <location>
        <begin position="16"/>
        <end position="48"/>
    </location>
</feature>
<evidence type="ECO:0000313" key="14">
    <source>
        <dbReference type="EMBL" id="KAH9373830.1"/>
    </source>
</evidence>
<evidence type="ECO:0000259" key="13">
    <source>
        <dbReference type="SMART" id="SM01420"/>
    </source>
</evidence>
<keyword evidence="4" id="KW-0677">Repeat</keyword>
<dbReference type="GO" id="GO:0034703">
    <property type="term" value="C:cation channel complex"/>
    <property type="evidence" value="ECO:0007669"/>
    <property type="project" value="UniProtKB-ARBA"/>
</dbReference>
<evidence type="ECO:0000256" key="9">
    <source>
        <dbReference type="ARBA" id="ARBA00023303"/>
    </source>
</evidence>
<evidence type="ECO:0000256" key="7">
    <source>
        <dbReference type="ARBA" id="ARBA00023065"/>
    </source>
</evidence>
<keyword evidence="9" id="KW-0407">Ion channel</keyword>
<feature type="transmembrane region" description="Helical" evidence="12">
    <location>
        <begin position="485"/>
        <end position="510"/>
    </location>
</feature>
<dbReference type="InterPro" id="IPR002110">
    <property type="entry name" value="Ankyrin_rpt"/>
</dbReference>
<feature type="compositionally biased region" description="Basic and acidic residues" evidence="11">
    <location>
        <begin position="788"/>
        <end position="798"/>
    </location>
</feature>
<dbReference type="PANTHER" id="PTHR10117">
    <property type="entry name" value="TRANSIENT RECEPTOR POTENTIAL CHANNEL"/>
    <property type="match status" value="1"/>
</dbReference>